<evidence type="ECO:0000313" key="1">
    <source>
        <dbReference type="EMBL" id="OBS57192.1"/>
    </source>
</evidence>
<evidence type="ECO:0000313" key="2">
    <source>
        <dbReference type="Proteomes" id="UP000092124"/>
    </source>
</evidence>
<feature type="non-terminal residue" evidence="1">
    <location>
        <position position="64"/>
    </location>
</feature>
<reference evidence="1 2" key="1">
    <citation type="submission" date="2016-06" db="EMBL/GenBank/DDBJ databases">
        <title>The Draft Genome Sequence and Annotation of the Desert Woodrat Neotoma lepida.</title>
        <authorList>
            <person name="Campbell M."/>
            <person name="Oakeson K.F."/>
            <person name="Yandell M."/>
            <person name="Halpert J.R."/>
            <person name="Dearing D."/>
        </authorList>
    </citation>
    <scope>NUCLEOTIDE SEQUENCE [LARGE SCALE GENOMIC DNA]</scope>
    <source>
        <strain evidence="1">417</strain>
        <tissue evidence="1">Liver</tissue>
    </source>
</reference>
<proteinExistence type="predicted"/>
<gene>
    <name evidence="1" type="ORF">A6R68_11683</name>
</gene>
<dbReference type="Proteomes" id="UP000092124">
    <property type="component" value="Unassembled WGS sequence"/>
</dbReference>
<evidence type="ECO:0008006" key="3">
    <source>
        <dbReference type="Google" id="ProtNLM"/>
    </source>
</evidence>
<name>A0A1A6FVP6_NEOLE</name>
<comment type="caution">
    <text evidence="1">The sequence shown here is derived from an EMBL/GenBank/DDBJ whole genome shotgun (WGS) entry which is preliminary data.</text>
</comment>
<dbReference type="EMBL" id="LZPO01117354">
    <property type="protein sequence ID" value="OBS57192.1"/>
    <property type="molecule type" value="Genomic_DNA"/>
</dbReference>
<dbReference type="AlphaFoldDB" id="A0A1A6FVP6"/>
<organism evidence="1 2">
    <name type="scientific">Neotoma lepida</name>
    <name type="common">Desert woodrat</name>
    <dbReference type="NCBI Taxonomy" id="56216"/>
    <lineage>
        <taxon>Eukaryota</taxon>
        <taxon>Metazoa</taxon>
        <taxon>Chordata</taxon>
        <taxon>Craniata</taxon>
        <taxon>Vertebrata</taxon>
        <taxon>Euteleostomi</taxon>
        <taxon>Mammalia</taxon>
        <taxon>Eutheria</taxon>
        <taxon>Euarchontoglires</taxon>
        <taxon>Glires</taxon>
        <taxon>Rodentia</taxon>
        <taxon>Myomorpha</taxon>
        <taxon>Muroidea</taxon>
        <taxon>Cricetidae</taxon>
        <taxon>Neotominae</taxon>
        <taxon>Neotoma</taxon>
    </lineage>
</organism>
<sequence length="64" mass="7255">MARSKTTTNPENATEVISRNLNPKDNQCPKGVDPKFLKNMHFAKKRLKQTQVNPKVYHAQSSST</sequence>
<protein>
    <recommendedName>
        <fullName evidence="3">60S ribosomal protein L29</fullName>
    </recommendedName>
</protein>
<keyword evidence="2" id="KW-1185">Reference proteome</keyword>
<accession>A0A1A6FVP6</accession>